<name>A0AA88LQB0_CHASR</name>
<feature type="coiled-coil region" evidence="1">
    <location>
        <begin position="28"/>
        <end position="130"/>
    </location>
</feature>
<dbReference type="EMBL" id="JAUPFM010000020">
    <property type="protein sequence ID" value="KAK2818803.1"/>
    <property type="molecule type" value="Genomic_DNA"/>
</dbReference>
<evidence type="ECO:0000256" key="2">
    <source>
        <dbReference type="SAM" id="MobiDB-lite"/>
    </source>
</evidence>
<dbReference type="PANTHER" id="PTHR21683">
    <property type="entry name" value="COILED-COIL DOMAIN-CONTAINING PROTEIN 42 LIKE-2-LIKE-RELATED"/>
    <property type="match status" value="1"/>
</dbReference>
<protein>
    <submittedName>
        <fullName evidence="3">Uncharacterized protein</fullName>
    </submittedName>
</protein>
<evidence type="ECO:0000313" key="3">
    <source>
        <dbReference type="EMBL" id="KAK2818803.1"/>
    </source>
</evidence>
<dbReference type="Proteomes" id="UP001187415">
    <property type="component" value="Unassembled WGS sequence"/>
</dbReference>
<evidence type="ECO:0000256" key="1">
    <source>
        <dbReference type="SAM" id="Coils"/>
    </source>
</evidence>
<evidence type="ECO:0000313" key="4">
    <source>
        <dbReference type="Proteomes" id="UP001187415"/>
    </source>
</evidence>
<keyword evidence="1" id="KW-0175">Coiled coil</keyword>
<dbReference type="PANTHER" id="PTHR21683:SF2">
    <property type="entry name" value="COILED-COIL DOMAIN-CONTAINING PROTEIN 42 LIKE-2-LIKE"/>
    <property type="match status" value="1"/>
</dbReference>
<feature type="coiled-coil region" evidence="1">
    <location>
        <begin position="174"/>
        <end position="208"/>
    </location>
</feature>
<dbReference type="AlphaFoldDB" id="A0AA88LQB0"/>
<feature type="compositionally biased region" description="Basic residues" evidence="2">
    <location>
        <begin position="347"/>
        <end position="362"/>
    </location>
</feature>
<organism evidence="3 4">
    <name type="scientific">Channa striata</name>
    <name type="common">Snakehead murrel</name>
    <name type="synonym">Ophicephalus striatus</name>
    <dbReference type="NCBI Taxonomy" id="64152"/>
    <lineage>
        <taxon>Eukaryota</taxon>
        <taxon>Metazoa</taxon>
        <taxon>Chordata</taxon>
        <taxon>Craniata</taxon>
        <taxon>Vertebrata</taxon>
        <taxon>Euteleostomi</taxon>
        <taxon>Actinopterygii</taxon>
        <taxon>Neopterygii</taxon>
        <taxon>Teleostei</taxon>
        <taxon>Neoteleostei</taxon>
        <taxon>Acanthomorphata</taxon>
        <taxon>Anabantaria</taxon>
        <taxon>Anabantiformes</taxon>
        <taxon>Channoidei</taxon>
        <taxon>Channidae</taxon>
        <taxon>Channa</taxon>
    </lineage>
</organism>
<comment type="caution">
    <text evidence="3">The sequence shown here is derived from an EMBL/GenBank/DDBJ whole genome shotgun (WGS) entry which is preliminary data.</text>
</comment>
<keyword evidence="4" id="KW-1185">Reference proteome</keyword>
<accession>A0AA88LQB0</accession>
<proteinExistence type="predicted"/>
<sequence length="362" mass="42322">MCNRKPKDSTEENVFERLYPGKCSIFELTDALIELRKKQREEKDLEAIYEKRQEVLRTLEHYTEDLRKAIKNVKEQEFGFDIFLEEQKTENAIEKAELEKQEVLQMKEELERLKEEYAQQIHRKQELDLEIQRHSVYSDIIAEVMKMTEFKEVESLALYLRNLLHCKNKFIGDLSVAQKKVLQQRKTLKKLEDEFQTMQLEKYEERLQAQAEFDAAQVEASKWVREWNHIQNTAAKKTLFLGQIKIGILTLYEMTGGMLEEEGVSINDTETQLEKINRFIQDQEDLLRSAGETDDSSYSLVHHSAGGPKKASSNPVRLPPLTQRPPHTHHSKSTGSKQKSVETGLPRHAHRRPSQCSRFHGK</sequence>
<dbReference type="InterPro" id="IPR051147">
    <property type="entry name" value="CFAP_domain-containing"/>
</dbReference>
<reference evidence="3" key="1">
    <citation type="submission" date="2023-07" db="EMBL/GenBank/DDBJ databases">
        <title>Chromosome-level Genome Assembly of Striped Snakehead (Channa striata).</title>
        <authorList>
            <person name="Liu H."/>
        </authorList>
    </citation>
    <scope>NUCLEOTIDE SEQUENCE</scope>
    <source>
        <strain evidence="3">Gz</strain>
        <tissue evidence="3">Muscle</tissue>
    </source>
</reference>
<gene>
    <name evidence="3" type="ORF">Q5P01_024364</name>
</gene>
<feature type="region of interest" description="Disordered" evidence="2">
    <location>
        <begin position="290"/>
        <end position="362"/>
    </location>
</feature>